<feature type="compositionally biased region" description="Basic residues" evidence="1">
    <location>
        <begin position="75"/>
        <end position="84"/>
    </location>
</feature>
<evidence type="ECO:0000256" key="1">
    <source>
        <dbReference type="SAM" id="MobiDB-lite"/>
    </source>
</evidence>
<comment type="caution">
    <text evidence="2">The sequence shown here is derived from an EMBL/GenBank/DDBJ whole genome shotgun (WGS) entry which is preliminary data.</text>
</comment>
<protein>
    <recommendedName>
        <fullName evidence="4">Secreted protein</fullName>
    </recommendedName>
</protein>
<dbReference type="EMBL" id="JBBPDW010000013">
    <property type="protein sequence ID" value="KAK7547171.1"/>
    <property type="molecule type" value="Genomic_DNA"/>
</dbReference>
<sequence length="168" mass="18801">MRLSFFLSYSARSCNAFFVIVSLPYAMLKRQSAMKRSHVSVTKRSEDQWNLYTHCSSAFGVEIKITRQASTSYTHAHHHHHHKSNTSETQGRQHRHLRPGPGRPGRPGPTTTARDDSGPRRRPTRLAARDAPRRGAGRGRGRGMGGASLDGGRIVTKFASRLFARAHF</sequence>
<name>A0ABR1MEN3_9PEZI</name>
<feature type="non-terminal residue" evidence="2">
    <location>
        <position position="168"/>
    </location>
</feature>
<dbReference type="Proteomes" id="UP001365128">
    <property type="component" value="Unassembled WGS sequence"/>
</dbReference>
<feature type="region of interest" description="Disordered" evidence="1">
    <location>
        <begin position="70"/>
        <end position="151"/>
    </location>
</feature>
<evidence type="ECO:0008006" key="4">
    <source>
        <dbReference type="Google" id="ProtNLM"/>
    </source>
</evidence>
<reference evidence="2 3" key="1">
    <citation type="submission" date="2024-04" db="EMBL/GenBank/DDBJ databases">
        <title>Phyllosticta paracitricarpa is synonymous to the EU quarantine fungus P. citricarpa based on phylogenomic analyses.</title>
        <authorList>
            <consortium name="Lawrence Berkeley National Laboratory"/>
            <person name="Van Ingen-Buijs V.A."/>
            <person name="Van Westerhoven A.C."/>
            <person name="Haridas S."/>
            <person name="Skiadas P."/>
            <person name="Martin F."/>
            <person name="Groenewald J.Z."/>
            <person name="Crous P.W."/>
            <person name="Seidl M.F."/>
        </authorList>
    </citation>
    <scope>NUCLEOTIDE SEQUENCE [LARGE SCALE GENOMIC DNA]</scope>
    <source>
        <strain evidence="2 3">CBS 122670</strain>
    </source>
</reference>
<evidence type="ECO:0000313" key="2">
    <source>
        <dbReference type="EMBL" id="KAK7547171.1"/>
    </source>
</evidence>
<proteinExistence type="predicted"/>
<gene>
    <name evidence="2" type="ORF">IWX46DRAFT_599075</name>
</gene>
<keyword evidence="3" id="KW-1185">Reference proteome</keyword>
<evidence type="ECO:0000313" key="3">
    <source>
        <dbReference type="Proteomes" id="UP001365128"/>
    </source>
</evidence>
<organism evidence="2 3">
    <name type="scientific">Phyllosticta citricarpa</name>
    <dbReference type="NCBI Taxonomy" id="55181"/>
    <lineage>
        <taxon>Eukaryota</taxon>
        <taxon>Fungi</taxon>
        <taxon>Dikarya</taxon>
        <taxon>Ascomycota</taxon>
        <taxon>Pezizomycotina</taxon>
        <taxon>Dothideomycetes</taxon>
        <taxon>Dothideomycetes incertae sedis</taxon>
        <taxon>Botryosphaeriales</taxon>
        <taxon>Phyllostictaceae</taxon>
        <taxon>Phyllosticta</taxon>
    </lineage>
</organism>
<accession>A0ABR1MEN3</accession>